<evidence type="ECO:0000313" key="3">
    <source>
        <dbReference type="Proteomes" id="UP000626370"/>
    </source>
</evidence>
<dbReference type="EMBL" id="BNAH01000011">
    <property type="protein sequence ID" value="GHE96047.1"/>
    <property type="molecule type" value="Genomic_DNA"/>
</dbReference>
<dbReference type="Gene3D" id="3.40.1350.10">
    <property type="match status" value="1"/>
</dbReference>
<dbReference type="CDD" id="cd22362">
    <property type="entry name" value="TnsA_endonuclease-like"/>
    <property type="match status" value="1"/>
</dbReference>
<dbReference type="InterPro" id="IPR014833">
    <property type="entry name" value="TnsA_N"/>
</dbReference>
<dbReference type="InterPro" id="IPR011856">
    <property type="entry name" value="tRNA_endonuc-like_dom_sf"/>
</dbReference>
<dbReference type="Pfam" id="PF08722">
    <property type="entry name" value="Tn7_TnsA-like_N"/>
    <property type="match status" value="1"/>
</dbReference>
<accession>A0ABQ3IW17</accession>
<name>A0ABQ3IW17_9GAMM</name>
<organism evidence="2 3">
    <name type="scientific">Thalassotalea profundi</name>
    <dbReference type="NCBI Taxonomy" id="2036687"/>
    <lineage>
        <taxon>Bacteria</taxon>
        <taxon>Pseudomonadati</taxon>
        <taxon>Pseudomonadota</taxon>
        <taxon>Gammaproteobacteria</taxon>
        <taxon>Alteromonadales</taxon>
        <taxon>Colwelliaceae</taxon>
        <taxon>Thalassotalea</taxon>
    </lineage>
</organism>
<reference evidence="3" key="1">
    <citation type="journal article" date="2019" name="Int. J. Syst. Evol. Microbiol.">
        <title>The Global Catalogue of Microorganisms (GCM) 10K type strain sequencing project: providing services to taxonomists for standard genome sequencing and annotation.</title>
        <authorList>
            <consortium name="The Broad Institute Genomics Platform"/>
            <consortium name="The Broad Institute Genome Sequencing Center for Infectious Disease"/>
            <person name="Wu L."/>
            <person name="Ma J."/>
        </authorList>
    </citation>
    <scope>NUCLEOTIDE SEQUENCE [LARGE SCALE GENOMIC DNA]</scope>
    <source>
        <strain evidence="3">CGMCC 1.15922</strain>
    </source>
</reference>
<dbReference type="InterPro" id="IPR011335">
    <property type="entry name" value="Restrct_endonuc-II-like"/>
</dbReference>
<protein>
    <recommendedName>
        <fullName evidence="1">TnsA endonuclease N-terminal domain-containing protein</fullName>
    </recommendedName>
</protein>
<dbReference type="RefSeq" id="WP_189378789.1">
    <property type="nucleotide sequence ID" value="NZ_BNAH01000011.1"/>
</dbReference>
<dbReference type="Proteomes" id="UP000626370">
    <property type="component" value="Unassembled WGS sequence"/>
</dbReference>
<evidence type="ECO:0000313" key="2">
    <source>
        <dbReference type="EMBL" id="GHE96047.1"/>
    </source>
</evidence>
<dbReference type="SUPFAM" id="SSF52980">
    <property type="entry name" value="Restriction endonuclease-like"/>
    <property type="match status" value="1"/>
</dbReference>
<comment type="caution">
    <text evidence="2">The sequence shown here is derived from an EMBL/GenBank/DDBJ whole genome shotgun (WGS) entry which is preliminary data.</text>
</comment>
<sequence length="185" mass="21149">MLSTTNMSGEAQMSLQLNEIVEEAYVPDKDYQSGATVHSVSSKGQMRRVKSRTTGRIEYTLSLLEYMTFIIFDLDPRVVDIQSQYSHDLSTTLKLAFDLGINHPPQKDAEKKPLTTDFVITLAGPENEKLGVYVKYVEGLEGWRTIEKLQLERTSLARLGIPLYVVTEEQICRKTHRTLECYELR</sequence>
<proteinExistence type="predicted"/>
<gene>
    <name evidence="2" type="ORF">GCM10011501_27090</name>
</gene>
<evidence type="ECO:0000259" key="1">
    <source>
        <dbReference type="Pfam" id="PF08722"/>
    </source>
</evidence>
<feature type="domain" description="TnsA endonuclease N-terminal" evidence="1">
    <location>
        <begin position="75"/>
        <end position="168"/>
    </location>
</feature>
<keyword evidence="3" id="KW-1185">Reference proteome</keyword>